<dbReference type="RefSeq" id="WP_082726018.1">
    <property type="nucleotide sequence ID" value="NZ_AP014924.1"/>
</dbReference>
<accession>A0A0K2SK80</accession>
<proteinExistence type="predicted"/>
<keyword evidence="2" id="KW-0966">Cell projection</keyword>
<dbReference type="InterPro" id="IPR013367">
    <property type="entry name" value="Flagellar_put"/>
</dbReference>
<keyword evidence="2" id="KW-0969">Cilium</keyword>
<feature type="region of interest" description="Disordered" evidence="1">
    <location>
        <begin position="1"/>
        <end position="37"/>
    </location>
</feature>
<name>A0A0K2SK80_LIMPI</name>
<gene>
    <name evidence="2" type="ORF">LIP_1659</name>
</gene>
<dbReference type="KEGG" id="lpil:LIP_1659"/>
<reference evidence="3" key="2">
    <citation type="journal article" date="2016" name="Int. J. Syst. Evol. Microbiol.">
        <title>Complete genome sequence and cell structure of Limnochorda pilosa, a Gram-negative spore-former within the phylum Firmicutes.</title>
        <authorList>
            <person name="Watanabe M."/>
            <person name="Kojima H."/>
            <person name="Fukui M."/>
        </authorList>
    </citation>
    <scope>NUCLEOTIDE SEQUENCE [LARGE SCALE GENOMIC DNA]</scope>
    <source>
        <strain evidence="3">HC45</strain>
    </source>
</reference>
<dbReference type="Pfam" id="PF12611">
    <property type="entry name" value="Flagellar_put"/>
    <property type="match status" value="1"/>
</dbReference>
<sequence length="137" mass="15209">MTDGVQNRPLQPLRPRPEGTPPVSRPGTAPVRQGAAAPGRFQELFTQALDEQRWGLKFSAHARSRIQSRNLELTPERLERLRQAVDRAARKGARESLILVDDLALLVSVAHRTVITVLDGKQARENVFTNIDSAVIT</sequence>
<keyword evidence="3" id="KW-1185">Reference proteome</keyword>
<dbReference type="EMBL" id="AP014924">
    <property type="protein sequence ID" value="BAS27505.1"/>
    <property type="molecule type" value="Genomic_DNA"/>
</dbReference>
<evidence type="ECO:0000313" key="2">
    <source>
        <dbReference type="EMBL" id="BAS27505.1"/>
    </source>
</evidence>
<dbReference type="AlphaFoldDB" id="A0A0K2SK80"/>
<keyword evidence="2" id="KW-0282">Flagellum</keyword>
<protein>
    <submittedName>
        <fullName evidence="2">Flagellar biosynthesis protein</fullName>
    </submittedName>
</protein>
<organism evidence="2 3">
    <name type="scientific">Limnochorda pilosa</name>
    <dbReference type="NCBI Taxonomy" id="1555112"/>
    <lineage>
        <taxon>Bacteria</taxon>
        <taxon>Bacillati</taxon>
        <taxon>Bacillota</taxon>
        <taxon>Limnochordia</taxon>
        <taxon>Limnochordales</taxon>
        <taxon>Limnochordaceae</taxon>
        <taxon>Limnochorda</taxon>
    </lineage>
</organism>
<dbReference type="NCBIfam" id="TIGR02530">
    <property type="entry name" value="flg_new"/>
    <property type="match status" value="1"/>
</dbReference>
<dbReference type="PATRIC" id="fig|1555112.3.peg.1692"/>
<dbReference type="Proteomes" id="UP000065807">
    <property type="component" value="Chromosome"/>
</dbReference>
<feature type="compositionally biased region" description="Pro residues" evidence="1">
    <location>
        <begin position="12"/>
        <end position="24"/>
    </location>
</feature>
<evidence type="ECO:0000256" key="1">
    <source>
        <dbReference type="SAM" id="MobiDB-lite"/>
    </source>
</evidence>
<dbReference type="STRING" id="1555112.LIP_1659"/>
<reference evidence="3" key="1">
    <citation type="submission" date="2015-07" db="EMBL/GenBank/DDBJ databases">
        <title>Complete genome sequence and phylogenetic analysis of Limnochorda pilosa.</title>
        <authorList>
            <person name="Watanabe M."/>
            <person name="Kojima H."/>
            <person name="Fukui M."/>
        </authorList>
    </citation>
    <scope>NUCLEOTIDE SEQUENCE [LARGE SCALE GENOMIC DNA]</scope>
    <source>
        <strain evidence="3">HC45</strain>
    </source>
</reference>
<evidence type="ECO:0000313" key="3">
    <source>
        <dbReference type="Proteomes" id="UP000065807"/>
    </source>
</evidence>
<dbReference type="OrthoDB" id="165650at2"/>